<dbReference type="SUPFAM" id="SSF47781">
    <property type="entry name" value="RuvA domain 2-like"/>
    <property type="match status" value="1"/>
</dbReference>
<sequence length="45" mass="5193">GPTLAARIIEYRRKHGYFAEKKDLKKVKGIGSAKFEDVREMINVE</sequence>
<proteinExistence type="predicted"/>
<dbReference type="InterPro" id="IPR010994">
    <property type="entry name" value="RuvA_2-like"/>
</dbReference>
<dbReference type="EMBL" id="BARS01044014">
    <property type="protein sequence ID" value="GAG31550.1"/>
    <property type="molecule type" value="Genomic_DNA"/>
</dbReference>
<reference evidence="1" key="1">
    <citation type="journal article" date="2014" name="Front. Microbiol.">
        <title>High frequency of phylogenetically diverse reductive dehalogenase-homologous genes in deep subseafloor sedimentary metagenomes.</title>
        <authorList>
            <person name="Kawai M."/>
            <person name="Futagami T."/>
            <person name="Toyoda A."/>
            <person name="Takaki Y."/>
            <person name="Nishi S."/>
            <person name="Hori S."/>
            <person name="Arai W."/>
            <person name="Tsubouchi T."/>
            <person name="Morono Y."/>
            <person name="Uchiyama I."/>
            <person name="Ito T."/>
            <person name="Fujiyama A."/>
            <person name="Inagaki F."/>
            <person name="Takami H."/>
        </authorList>
    </citation>
    <scope>NUCLEOTIDE SEQUENCE</scope>
    <source>
        <strain evidence="1">Expedition CK06-06</strain>
    </source>
</reference>
<dbReference type="Gene3D" id="1.10.150.280">
    <property type="entry name" value="AF1531-like domain"/>
    <property type="match status" value="1"/>
</dbReference>
<accession>X0WLM9</accession>
<name>X0WLM9_9ZZZZ</name>
<dbReference type="AlphaFoldDB" id="X0WLM9"/>
<organism evidence="1">
    <name type="scientific">marine sediment metagenome</name>
    <dbReference type="NCBI Taxonomy" id="412755"/>
    <lineage>
        <taxon>unclassified sequences</taxon>
        <taxon>metagenomes</taxon>
        <taxon>ecological metagenomes</taxon>
    </lineage>
</organism>
<gene>
    <name evidence="1" type="ORF">S01H1_66555</name>
</gene>
<dbReference type="PANTHER" id="PTHR21180:SF32">
    <property type="entry name" value="ENDONUCLEASE_EXONUCLEASE_PHOSPHATASE FAMILY DOMAIN-CONTAINING PROTEIN 1"/>
    <property type="match status" value="1"/>
</dbReference>
<evidence type="ECO:0000313" key="1">
    <source>
        <dbReference type="EMBL" id="GAG31550.1"/>
    </source>
</evidence>
<dbReference type="Pfam" id="PF12836">
    <property type="entry name" value="HHH_3"/>
    <property type="match status" value="1"/>
</dbReference>
<evidence type="ECO:0008006" key="2">
    <source>
        <dbReference type="Google" id="ProtNLM"/>
    </source>
</evidence>
<dbReference type="InterPro" id="IPR051675">
    <property type="entry name" value="Endo/Exo/Phosphatase_dom_1"/>
</dbReference>
<comment type="caution">
    <text evidence="1">The sequence shown here is derived from an EMBL/GenBank/DDBJ whole genome shotgun (WGS) entry which is preliminary data.</text>
</comment>
<dbReference type="PANTHER" id="PTHR21180">
    <property type="entry name" value="ENDONUCLEASE/EXONUCLEASE/PHOSPHATASE FAMILY DOMAIN-CONTAINING PROTEIN 1"/>
    <property type="match status" value="1"/>
</dbReference>
<protein>
    <recommendedName>
        <fullName evidence="2">Helix-hairpin-helix DNA-binding motif class 1 domain-containing protein</fullName>
    </recommendedName>
</protein>
<feature type="non-terminal residue" evidence="1">
    <location>
        <position position="1"/>
    </location>
</feature>